<dbReference type="SUPFAM" id="SSF46785">
    <property type="entry name" value="Winged helix' DNA-binding domain"/>
    <property type="match status" value="1"/>
</dbReference>
<dbReference type="InterPro" id="IPR036390">
    <property type="entry name" value="WH_DNA-bd_sf"/>
</dbReference>
<dbReference type="Gene3D" id="1.10.10.10">
    <property type="entry name" value="Winged helix-like DNA-binding domain superfamily/Winged helix DNA-binding domain"/>
    <property type="match status" value="1"/>
</dbReference>
<evidence type="ECO:0000313" key="1">
    <source>
        <dbReference type="EMBL" id="TJY60076.1"/>
    </source>
</evidence>
<dbReference type="AlphaFoldDB" id="A0A4U0GND1"/>
<proteinExistence type="predicted"/>
<dbReference type="InterPro" id="IPR036388">
    <property type="entry name" value="WH-like_DNA-bd_sf"/>
</dbReference>
<organism evidence="1 2">
    <name type="scientific">Sphingobacterium alkalisoli</name>
    <dbReference type="NCBI Taxonomy" id="1874115"/>
    <lineage>
        <taxon>Bacteria</taxon>
        <taxon>Pseudomonadati</taxon>
        <taxon>Bacteroidota</taxon>
        <taxon>Sphingobacteriia</taxon>
        <taxon>Sphingobacteriales</taxon>
        <taxon>Sphingobacteriaceae</taxon>
        <taxon>Sphingobacterium</taxon>
    </lineage>
</organism>
<dbReference type="OrthoDB" id="613884at2"/>
<dbReference type="EMBL" id="SUKA01000013">
    <property type="protein sequence ID" value="TJY60076.1"/>
    <property type="molecule type" value="Genomic_DNA"/>
</dbReference>
<dbReference type="PRINTS" id="PR00033">
    <property type="entry name" value="HTHASNC"/>
</dbReference>
<dbReference type="Gene3D" id="3.30.565.60">
    <property type="match status" value="1"/>
</dbReference>
<protein>
    <submittedName>
        <fullName evidence="1">Winged helix-turn-helix transcriptional regulator</fullName>
    </submittedName>
</protein>
<name>A0A4U0GND1_9SPHI</name>
<dbReference type="RefSeq" id="WP_136823190.1">
    <property type="nucleotide sequence ID" value="NZ_BMJX01000014.1"/>
</dbReference>
<dbReference type="CDD" id="cd00090">
    <property type="entry name" value="HTH_ARSR"/>
    <property type="match status" value="1"/>
</dbReference>
<dbReference type="PANTHER" id="PTHR30595">
    <property type="entry name" value="GLPR-RELATED TRANSCRIPTIONAL REPRESSOR"/>
    <property type="match status" value="1"/>
</dbReference>
<dbReference type="GO" id="GO:0006355">
    <property type="term" value="P:regulation of DNA-templated transcription"/>
    <property type="evidence" value="ECO:0007669"/>
    <property type="project" value="UniProtKB-ARBA"/>
</dbReference>
<dbReference type="Proteomes" id="UP000309872">
    <property type="component" value="Unassembled WGS sequence"/>
</dbReference>
<accession>A0A4U0GND1</accession>
<dbReference type="Pfam" id="PF13412">
    <property type="entry name" value="HTH_24"/>
    <property type="match status" value="1"/>
</dbReference>
<dbReference type="PANTHER" id="PTHR30595:SF6">
    <property type="entry name" value="SCHLAFEN ALBA-2 DOMAIN-CONTAINING PROTEIN"/>
    <property type="match status" value="1"/>
</dbReference>
<dbReference type="InterPro" id="IPR011991">
    <property type="entry name" value="ArsR-like_HTH"/>
</dbReference>
<evidence type="ECO:0000313" key="2">
    <source>
        <dbReference type="Proteomes" id="UP000309872"/>
    </source>
</evidence>
<sequence>MFNGSLFDTIEDAMRYVISQIKVAFEIKGMPTQRTEIFEYPLPALREILLNSLIHRDYMSPVDIQVKIFDNKITFYNPGSLYGGLTLSELKGDDYQAQARNKLIAEAFYLTGDIEKYGSGFLRVRNELSTYPTMKFDFEEKATGFLVTLSYTEQKTSTELPNVSDRLTPNQLKILSAIRSNSRVTYSELAEIVGIAPTNIARNIKKMTDNNIIRRVGSTKRGYWEIID</sequence>
<keyword evidence="2" id="KW-1185">Reference proteome</keyword>
<dbReference type="Pfam" id="PF13749">
    <property type="entry name" value="HATPase_c_4"/>
    <property type="match status" value="1"/>
</dbReference>
<dbReference type="InterPro" id="IPR000485">
    <property type="entry name" value="AsnC-type_HTH_dom"/>
</dbReference>
<dbReference type="GO" id="GO:0043565">
    <property type="term" value="F:sequence-specific DNA binding"/>
    <property type="evidence" value="ECO:0007669"/>
    <property type="project" value="InterPro"/>
</dbReference>
<gene>
    <name evidence="1" type="ORF">FAZ19_23310</name>
</gene>
<dbReference type="InterPro" id="IPR038475">
    <property type="entry name" value="RecG_C_sf"/>
</dbReference>
<reference evidence="1 2" key="1">
    <citation type="submission" date="2019-04" db="EMBL/GenBank/DDBJ databases">
        <title>Sphingobacterium olei sp. nov., isolated from oil-contaminated soil.</title>
        <authorList>
            <person name="Liu B."/>
        </authorList>
    </citation>
    <scope>NUCLEOTIDE SEQUENCE [LARGE SCALE GENOMIC DNA]</scope>
    <source>
        <strain evidence="1 2">Y3L14</strain>
    </source>
</reference>
<comment type="caution">
    <text evidence="1">The sequence shown here is derived from an EMBL/GenBank/DDBJ whole genome shotgun (WGS) entry which is preliminary data.</text>
</comment>